<dbReference type="AlphaFoldDB" id="A0AAD7FDJ3"/>
<name>A0AAD7FDJ3_9AGAR</name>
<accession>A0AAD7FDJ3</accession>
<dbReference type="InterPro" id="IPR016024">
    <property type="entry name" value="ARM-type_fold"/>
</dbReference>
<dbReference type="Proteomes" id="UP001221142">
    <property type="component" value="Unassembled WGS sequence"/>
</dbReference>
<dbReference type="EMBL" id="JARKIF010000030">
    <property type="protein sequence ID" value="KAJ7612644.1"/>
    <property type="molecule type" value="Genomic_DNA"/>
</dbReference>
<evidence type="ECO:0000313" key="2">
    <source>
        <dbReference type="Proteomes" id="UP001221142"/>
    </source>
</evidence>
<organism evidence="1 2">
    <name type="scientific">Roridomyces roridus</name>
    <dbReference type="NCBI Taxonomy" id="1738132"/>
    <lineage>
        <taxon>Eukaryota</taxon>
        <taxon>Fungi</taxon>
        <taxon>Dikarya</taxon>
        <taxon>Basidiomycota</taxon>
        <taxon>Agaricomycotina</taxon>
        <taxon>Agaricomycetes</taxon>
        <taxon>Agaricomycetidae</taxon>
        <taxon>Agaricales</taxon>
        <taxon>Marasmiineae</taxon>
        <taxon>Mycenaceae</taxon>
        <taxon>Roridomyces</taxon>
    </lineage>
</organism>
<comment type="caution">
    <text evidence="1">The sequence shown here is derived from an EMBL/GenBank/DDBJ whole genome shotgun (WGS) entry which is preliminary data.</text>
</comment>
<reference evidence="1" key="1">
    <citation type="submission" date="2023-03" db="EMBL/GenBank/DDBJ databases">
        <title>Massive genome expansion in bonnet fungi (Mycena s.s.) driven by repeated elements and novel gene families across ecological guilds.</title>
        <authorList>
            <consortium name="Lawrence Berkeley National Laboratory"/>
            <person name="Harder C.B."/>
            <person name="Miyauchi S."/>
            <person name="Viragh M."/>
            <person name="Kuo A."/>
            <person name="Thoen E."/>
            <person name="Andreopoulos B."/>
            <person name="Lu D."/>
            <person name="Skrede I."/>
            <person name="Drula E."/>
            <person name="Henrissat B."/>
            <person name="Morin E."/>
            <person name="Kohler A."/>
            <person name="Barry K."/>
            <person name="LaButti K."/>
            <person name="Morin E."/>
            <person name="Salamov A."/>
            <person name="Lipzen A."/>
            <person name="Mereny Z."/>
            <person name="Hegedus B."/>
            <person name="Baldrian P."/>
            <person name="Stursova M."/>
            <person name="Weitz H."/>
            <person name="Taylor A."/>
            <person name="Grigoriev I.V."/>
            <person name="Nagy L.G."/>
            <person name="Martin F."/>
            <person name="Kauserud H."/>
        </authorList>
    </citation>
    <scope>NUCLEOTIDE SEQUENCE</scope>
    <source>
        <strain evidence="1">9284</strain>
    </source>
</reference>
<proteinExistence type="predicted"/>
<gene>
    <name evidence="1" type="ORF">FB45DRAFT_1036863</name>
</gene>
<sequence length="246" mass="27539">MSPNVRRRHLGTQDDEEVFVHAAKALVQLSRWDEFAWAIIRSDLLEVISDLLSTRWRTFDFCELIGTLAEKEFPIPSILAAIPMEKLVFILDLEHYTGYHTRTSAGVVLKQLSKWREGALAVATVMDMLDRVPTIVATLARYRAIMPTIAGSFTVARLCSHNEQMASGAAEALIELAHCPEGRAALSTTLALFIAPTKPLPASHREAIIRLAQTLPPESPLRSIIPTDRLRQPFDEHPATFWGWAY</sequence>
<evidence type="ECO:0000313" key="1">
    <source>
        <dbReference type="EMBL" id="KAJ7612644.1"/>
    </source>
</evidence>
<protein>
    <submittedName>
        <fullName evidence="1">Uncharacterized protein</fullName>
    </submittedName>
</protein>
<keyword evidence="2" id="KW-1185">Reference proteome</keyword>
<dbReference type="SUPFAM" id="SSF48371">
    <property type="entry name" value="ARM repeat"/>
    <property type="match status" value="1"/>
</dbReference>